<evidence type="ECO:0008006" key="4">
    <source>
        <dbReference type="Google" id="ProtNLM"/>
    </source>
</evidence>
<dbReference type="OrthoDB" id="5195569at2"/>
<reference evidence="2 3" key="1">
    <citation type="submission" date="2015-02" db="EMBL/GenBank/DDBJ databases">
        <title>Draft genome sequences of ten Microbacterium spp. with emphasis on heavy metal contaminated environments.</title>
        <authorList>
            <person name="Corretto E."/>
        </authorList>
    </citation>
    <scope>NUCLEOTIDE SEQUENCE [LARGE SCALE GENOMIC DNA]</scope>
    <source>
        <strain evidence="2 3">BEL4b</strain>
    </source>
</reference>
<dbReference type="AlphaFoldDB" id="A0A0F0L8P6"/>
<dbReference type="EMBL" id="JYIW01000023">
    <property type="protein sequence ID" value="KJL29503.1"/>
    <property type="molecule type" value="Genomic_DNA"/>
</dbReference>
<organism evidence="2 3">
    <name type="scientific">Microbacterium oxydans</name>
    <dbReference type="NCBI Taxonomy" id="82380"/>
    <lineage>
        <taxon>Bacteria</taxon>
        <taxon>Bacillati</taxon>
        <taxon>Actinomycetota</taxon>
        <taxon>Actinomycetes</taxon>
        <taxon>Micrococcales</taxon>
        <taxon>Microbacteriaceae</taxon>
        <taxon>Microbacterium</taxon>
    </lineage>
</organism>
<dbReference type="RefSeq" id="WP_045278926.1">
    <property type="nucleotide sequence ID" value="NZ_CAKKLT010000024.1"/>
</dbReference>
<dbReference type="PATRIC" id="fig|82380.11.peg.1558"/>
<proteinExistence type="predicted"/>
<evidence type="ECO:0000313" key="2">
    <source>
        <dbReference type="EMBL" id="KJL29503.1"/>
    </source>
</evidence>
<sequence>MAGDRMLVPISDLSVTSEKLTAIVAELEAAGARQDDVEEAVGRPYGDGRLKDRCHDFEGSWNDSRDKLLTKLKEVADRVKGTVDEVTSLDNEIASSMEQSGSGSAPAAGNQPAAV</sequence>
<comment type="caution">
    <text evidence="2">The sequence shown here is derived from an EMBL/GenBank/DDBJ whole genome shotgun (WGS) entry which is preliminary data.</text>
</comment>
<gene>
    <name evidence="2" type="ORF">RS83_01520</name>
</gene>
<protein>
    <recommendedName>
        <fullName evidence="4">Flagellar protein FlgN</fullName>
    </recommendedName>
</protein>
<dbReference type="Proteomes" id="UP000033640">
    <property type="component" value="Unassembled WGS sequence"/>
</dbReference>
<accession>A0A0F0L8P6</accession>
<evidence type="ECO:0000256" key="1">
    <source>
        <dbReference type="SAM" id="MobiDB-lite"/>
    </source>
</evidence>
<feature type="region of interest" description="Disordered" evidence="1">
    <location>
        <begin position="94"/>
        <end position="115"/>
    </location>
</feature>
<name>A0A0F0L8P6_9MICO</name>
<feature type="compositionally biased region" description="Polar residues" evidence="1">
    <location>
        <begin position="94"/>
        <end position="103"/>
    </location>
</feature>
<evidence type="ECO:0000313" key="3">
    <source>
        <dbReference type="Proteomes" id="UP000033640"/>
    </source>
</evidence>